<keyword evidence="1" id="KW-0812">Transmembrane</keyword>
<keyword evidence="1" id="KW-1133">Transmembrane helix</keyword>
<evidence type="ECO:0000313" key="4">
    <source>
        <dbReference type="Proteomes" id="UP001145094"/>
    </source>
</evidence>
<comment type="caution">
    <text evidence="3">The sequence shown here is derived from an EMBL/GenBank/DDBJ whole genome shotgun (WGS) entry which is preliminary data.</text>
</comment>
<dbReference type="EMBL" id="BSBO01000003">
    <property type="protein sequence ID" value="GLG03294.1"/>
    <property type="molecule type" value="Genomic_DNA"/>
</dbReference>
<evidence type="ECO:0000313" key="2">
    <source>
        <dbReference type="EMBL" id="GLG03294.1"/>
    </source>
</evidence>
<dbReference type="AlphaFoldDB" id="A0A9W6CCV2"/>
<dbReference type="Proteomes" id="UP001145145">
    <property type="component" value="Unassembled WGS sequence"/>
</dbReference>
<dbReference type="Proteomes" id="UP001145094">
    <property type="component" value="Unassembled WGS sequence"/>
</dbReference>
<evidence type="ECO:0000256" key="1">
    <source>
        <dbReference type="SAM" id="Phobius"/>
    </source>
</evidence>
<dbReference type="EMBL" id="BSCH01000009">
    <property type="protein sequence ID" value="GLG90165.1"/>
    <property type="molecule type" value="Genomic_DNA"/>
</dbReference>
<keyword evidence="5" id="KW-1185">Reference proteome</keyword>
<reference evidence="3" key="3">
    <citation type="submission" date="2022-11" db="EMBL/GenBank/DDBJ databases">
        <title>Draft genome sequence of Sellimonas catena strain 18CBH55.</title>
        <authorList>
            <person name="Hisatomi A."/>
            <person name="Ohkuma M."/>
            <person name="Sakamoto M."/>
        </authorList>
    </citation>
    <scope>NUCLEOTIDE SEQUENCE</scope>
    <source>
        <strain evidence="3">18CBH55</strain>
    </source>
</reference>
<reference evidence="2" key="1">
    <citation type="submission" date="2022-11" db="EMBL/GenBank/DDBJ databases">
        <title>Draft genome sequence of Sellimonas catena strain 12EGH17.</title>
        <authorList>
            <person name="Atsushi H."/>
            <person name="Moriya O."/>
            <person name="Mitsuo S."/>
        </authorList>
    </citation>
    <scope>NUCLEOTIDE SEQUENCE</scope>
    <source>
        <strain evidence="2">12EGH17</strain>
    </source>
</reference>
<reference evidence="3 5" key="5">
    <citation type="journal article" date="2023" name="Int. J. Syst. Evol. Microbiol.">
        <title>Sellimonas catena sp. nov., isolated from human faeces.</title>
        <authorList>
            <person name="Hisatomi A."/>
            <person name="Ohkuma M."/>
            <person name="Sakamoto M."/>
        </authorList>
    </citation>
    <scope>NUCLEOTIDE SEQUENCE</scope>
    <source>
        <strain evidence="2 5">12EGH17</strain>
        <strain evidence="3">18CBH55</strain>
    </source>
</reference>
<gene>
    <name evidence="2" type="ORF">Selli1_04680</name>
    <name evidence="3" type="ORF">Selli2_15920</name>
</gene>
<organism evidence="3 4">
    <name type="scientific">Sellimonas catena</name>
    <dbReference type="NCBI Taxonomy" id="2994035"/>
    <lineage>
        <taxon>Bacteria</taxon>
        <taxon>Bacillati</taxon>
        <taxon>Bacillota</taxon>
        <taxon>Clostridia</taxon>
        <taxon>Lachnospirales</taxon>
        <taxon>Lachnospiraceae</taxon>
        <taxon>Sellimonas</taxon>
    </lineage>
</organism>
<proteinExistence type="predicted"/>
<evidence type="ECO:0000313" key="3">
    <source>
        <dbReference type="EMBL" id="GLG90165.1"/>
    </source>
</evidence>
<sequence>MRKIRRLLFGEAVFTEEYASYLTLLTQVVIRKYHGRKIGHLWTKIIYKSFSVLIALSFLGTLGYGMSRATPAETKVQEVSTEIYGDRGWDENRRMLSMWQGDVYITLDNQEKKELWQDLVDLESRYWGIEPPTVEVEQYEAESERDGYYSKADQMISVTSKAWYYSRERMIEILLHEVNHAYTQAVADSVNWEDQYEDDHTLRMYADAYIFKNASEHYTAPEEDKEEYYNNALEVAAREYTEEWVWKYLEYIDEIPRSTE</sequence>
<dbReference type="RefSeq" id="WP_138373716.1">
    <property type="nucleotide sequence ID" value="NZ_BSBO01000003.1"/>
</dbReference>
<keyword evidence="1" id="KW-0472">Membrane</keyword>
<protein>
    <submittedName>
        <fullName evidence="3">Uncharacterized protein</fullName>
    </submittedName>
</protein>
<name>A0A9W6CCV2_9FIRM</name>
<reference evidence="2" key="2">
    <citation type="submission" date="2022-11" db="EMBL/GenBank/DDBJ databases">
        <title>Draft genome sequence of Sellimonas catena strain 12EGH17.</title>
        <authorList>
            <person name="Hisatomi A."/>
            <person name="Ohkuma M."/>
            <person name="Sakamoto M."/>
        </authorList>
    </citation>
    <scope>NUCLEOTIDE SEQUENCE</scope>
    <source>
        <strain evidence="2">12EGH17</strain>
    </source>
</reference>
<accession>A0A9W6CCV2</accession>
<feature type="transmembrane region" description="Helical" evidence="1">
    <location>
        <begin position="45"/>
        <end position="66"/>
    </location>
</feature>
<evidence type="ECO:0000313" key="5">
    <source>
        <dbReference type="Proteomes" id="UP001145145"/>
    </source>
</evidence>
<reference evidence="3" key="4">
    <citation type="submission" date="2022-11" db="EMBL/GenBank/DDBJ databases">
        <title>Draft genome sequence of Sellimonas catena strain 18CBH55.</title>
        <authorList>
            <person name="Atsushi H."/>
            <person name="Moriya O."/>
            <person name="Mitsuo S."/>
        </authorList>
    </citation>
    <scope>NUCLEOTIDE SEQUENCE</scope>
    <source>
        <strain evidence="3">18CBH55</strain>
    </source>
</reference>